<feature type="domain" description="Protein kinase" evidence="5">
    <location>
        <begin position="21"/>
        <end position="283"/>
    </location>
</feature>
<dbReference type="InterPro" id="IPR017441">
    <property type="entry name" value="Protein_kinase_ATP_BS"/>
</dbReference>
<dbReference type="InterPro" id="IPR011045">
    <property type="entry name" value="N2O_reductase_N"/>
</dbReference>
<dbReference type="PROSITE" id="PS00108">
    <property type="entry name" value="PROTEIN_KINASE_ST"/>
    <property type="match status" value="1"/>
</dbReference>
<evidence type="ECO:0000259" key="5">
    <source>
        <dbReference type="PROSITE" id="PS50011"/>
    </source>
</evidence>
<sequence length="658" mass="68525">MNTPPPIHPLAVDDPRTIGRYCLLGRLGAGGMGEVFLGLSPGRRLVAVKVVHAHLARDREFRQRFAREVQAARSVGGFHAPTVVDADVSGPMPWSATEYIPAPALDEVVARFGPLPVESVWELARGMAEALQAIHAAGVVHRDLKPSNVLIAPDGPRVIDFGIAQSLGDGQTVTITGGVIGTPGFMSPEQARGDFVGPAGDIFSLGSVLIFAASGRGPFGDGDAVALLMRVANGAPDLSGAPPGTLGDLVAQCLSPNPAQRPRPIDLLTVLNRSHLPAPRGWLPTAVADGTQAYSRIIADVTRHAEVTIPDAGPRRTRPAVLVLALLAVIMIAVAGGLAYTVLRDTGNAGTAGTPAGPSTTNPVRAVRIPVQLSPAEVSLSADGSQLFVVGVSGGVQFIDTKTNTSLRTVKFDTAMFEDNAAVSPDGRRIYQPVAARKIIQILDAESGAEVGELGPVESPRHPDVSLDSKYVYAPDGNGLTVFDAEKKTPVGERIPIAQSPRKVWPLQDGSKWIIAEYSLMNQRKNDISIYHTASSTVTTIDVGVRTRGLGVSADGTRAVVTTWTANTAIILDLVTETVTGTVDLGTGGTGAALSADGSRAYVASGDTATISVIDTATAAIVDTIRVDQDPQGLVMSPDNRLYVANTSSGTVSVIDLG</sequence>
<dbReference type="InterPro" id="IPR011009">
    <property type="entry name" value="Kinase-like_dom_sf"/>
</dbReference>
<dbReference type="PANTHER" id="PTHR47197">
    <property type="entry name" value="PROTEIN NIRF"/>
    <property type="match status" value="1"/>
</dbReference>
<keyword evidence="2 3" id="KW-0067">ATP-binding</keyword>
<dbReference type="InterPro" id="IPR015943">
    <property type="entry name" value="WD40/YVTN_repeat-like_dom_sf"/>
</dbReference>
<keyword evidence="7" id="KW-1185">Reference proteome</keyword>
<protein>
    <submittedName>
        <fullName evidence="6">Protein kinase</fullName>
    </submittedName>
</protein>
<dbReference type="SMART" id="SM00220">
    <property type="entry name" value="S_TKc"/>
    <property type="match status" value="1"/>
</dbReference>
<dbReference type="Gene3D" id="2.130.10.10">
    <property type="entry name" value="YVTN repeat-like/Quinoprotein amine dehydrogenase"/>
    <property type="match status" value="2"/>
</dbReference>
<evidence type="ECO:0000313" key="6">
    <source>
        <dbReference type="EMBL" id="QLY28167.1"/>
    </source>
</evidence>
<proteinExistence type="predicted"/>
<evidence type="ECO:0000256" key="2">
    <source>
        <dbReference type="ARBA" id="ARBA00022840"/>
    </source>
</evidence>
<dbReference type="SUPFAM" id="SSF50974">
    <property type="entry name" value="Nitrous oxide reductase, N-terminal domain"/>
    <property type="match status" value="1"/>
</dbReference>
<dbReference type="Pfam" id="PF00069">
    <property type="entry name" value="Pkinase"/>
    <property type="match status" value="1"/>
</dbReference>
<dbReference type="GO" id="GO:0005524">
    <property type="term" value="F:ATP binding"/>
    <property type="evidence" value="ECO:0007669"/>
    <property type="project" value="UniProtKB-UniRule"/>
</dbReference>
<keyword evidence="1 3" id="KW-0547">Nucleotide-binding</keyword>
<dbReference type="Gene3D" id="3.30.200.20">
    <property type="entry name" value="Phosphorylase Kinase, domain 1"/>
    <property type="match status" value="1"/>
</dbReference>
<feature type="binding site" evidence="3">
    <location>
        <position position="49"/>
    </location>
    <ligand>
        <name>ATP</name>
        <dbReference type="ChEBI" id="CHEBI:30616"/>
    </ligand>
</feature>
<accession>A0A7D6ZEC9</accession>
<feature type="transmembrane region" description="Helical" evidence="4">
    <location>
        <begin position="320"/>
        <end position="343"/>
    </location>
</feature>
<dbReference type="PROSITE" id="PS50011">
    <property type="entry name" value="PROTEIN_KINASE_DOM"/>
    <property type="match status" value="1"/>
</dbReference>
<dbReference type="Gene3D" id="1.10.510.10">
    <property type="entry name" value="Transferase(Phosphotransferase) domain 1"/>
    <property type="match status" value="1"/>
</dbReference>
<name>A0A7D6ZEC9_9NOCA</name>
<keyword evidence="4" id="KW-1133">Transmembrane helix</keyword>
<keyword evidence="4" id="KW-0812">Transmembrane</keyword>
<keyword evidence="6" id="KW-0418">Kinase</keyword>
<dbReference type="AlphaFoldDB" id="A0A7D6ZEC9"/>
<organism evidence="6 7">
    <name type="scientific">Nocardia huaxiensis</name>
    <dbReference type="NCBI Taxonomy" id="2755382"/>
    <lineage>
        <taxon>Bacteria</taxon>
        <taxon>Bacillati</taxon>
        <taxon>Actinomycetota</taxon>
        <taxon>Actinomycetes</taxon>
        <taxon>Mycobacteriales</taxon>
        <taxon>Nocardiaceae</taxon>
        <taxon>Nocardia</taxon>
    </lineage>
</organism>
<evidence type="ECO:0000256" key="4">
    <source>
        <dbReference type="SAM" id="Phobius"/>
    </source>
</evidence>
<evidence type="ECO:0000313" key="7">
    <source>
        <dbReference type="Proteomes" id="UP000515512"/>
    </source>
</evidence>
<dbReference type="EMBL" id="CP059399">
    <property type="protein sequence ID" value="QLY28167.1"/>
    <property type="molecule type" value="Genomic_DNA"/>
</dbReference>
<dbReference type="GO" id="GO:0004672">
    <property type="term" value="F:protein kinase activity"/>
    <property type="evidence" value="ECO:0007669"/>
    <property type="project" value="InterPro"/>
</dbReference>
<dbReference type="InterPro" id="IPR008271">
    <property type="entry name" value="Ser/Thr_kinase_AS"/>
</dbReference>
<dbReference type="SUPFAM" id="SSF56112">
    <property type="entry name" value="Protein kinase-like (PK-like)"/>
    <property type="match status" value="1"/>
</dbReference>
<dbReference type="PANTHER" id="PTHR47197:SF3">
    <property type="entry name" value="DIHYDRO-HEME D1 DEHYDROGENASE"/>
    <property type="match status" value="1"/>
</dbReference>
<keyword evidence="4" id="KW-0472">Membrane</keyword>
<dbReference type="PROSITE" id="PS00107">
    <property type="entry name" value="PROTEIN_KINASE_ATP"/>
    <property type="match status" value="1"/>
</dbReference>
<dbReference type="KEGG" id="nhu:H0264_22530"/>
<dbReference type="Proteomes" id="UP000515512">
    <property type="component" value="Chromosome"/>
</dbReference>
<gene>
    <name evidence="6" type="ORF">H0264_22530</name>
</gene>
<evidence type="ECO:0000256" key="1">
    <source>
        <dbReference type="ARBA" id="ARBA00022741"/>
    </source>
</evidence>
<dbReference type="CDD" id="cd14014">
    <property type="entry name" value="STKc_PknB_like"/>
    <property type="match status" value="1"/>
</dbReference>
<keyword evidence="6" id="KW-0808">Transferase</keyword>
<reference evidence="6 7" key="1">
    <citation type="submission" date="2020-07" db="EMBL/GenBank/DDBJ databases">
        <authorList>
            <person name="Zhuang K."/>
            <person name="Ran Y."/>
        </authorList>
    </citation>
    <scope>NUCLEOTIDE SEQUENCE [LARGE SCALE GENOMIC DNA]</scope>
    <source>
        <strain evidence="6 7">WCH-YHL-001</strain>
    </source>
</reference>
<evidence type="ECO:0000256" key="3">
    <source>
        <dbReference type="PROSITE-ProRule" id="PRU10141"/>
    </source>
</evidence>
<dbReference type="InterPro" id="IPR051200">
    <property type="entry name" value="Host-pathogen_enzymatic-act"/>
</dbReference>
<dbReference type="InterPro" id="IPR000719">
    <property type="entry name" value="Prot_kinase_dom"/>
</dbReference>